<feature type="transmembrane region" description="Helical" evidence="9">
    <location>
        <begin position="251"/>
        <end position="269"/>
    </location>
</feature>
<evidence type="ECO:0000313" key="12">
    <source>
        <dbReference type="Proteomes" id="UP001156694"/>
    </source>
</evidence>
<dbReference type="RefSeq" id="WP_284379882.1">
    <property type="nucleotide sequence ID" value="NZ_BSNN01000008.1"/>
</dbReference>
<feature type="transmembrane region" description="Helical" evidence="9">
    <location>
        <begin position="306"/>
        <end position="327"/>
    </location>
</feature>
<feature type="transmembrane region" description="Helical" evidence="9">
    <location>
        <begin position="377"/>
        <end position="397"/>
    </location>
</feature>
<feature type="domain" description="Major facilitator superfamily (MFS) profile" evidence="10">
    <location>
        <begin position="6"/>
        <end position="401"/>
    </location>
</feature>
<dbReference type="InterPro" id="IPR011701">
    <property type="entry name" value="MFS"/>
</dbReference>
<name>A0ABQ5VXS5_9RHOB</name>
<evidence type="ECO:0000313" key="11">
    <source>
        <dbReference type="EMBL" id="GLQ36233.1"/>
    </source>
</evidence>
<dbReference type="PANTHER" id="PTHR23504">
    <property type="entry name" value="MAJOR FACILITATOR SUPERFAMILY DOMAIN-CONTAINING PROTEIN 10"/>
    <property type="match status" value="1"/>
</dbReference>
<feature type="region of interest" description="Disordered" evidence="8">
    <location>
        <begin position="407"/>
        <end position="426"/>
    </location>
</feature>
<dbReference type="InterPro" id="IPR020846">
    <property type="entry name" value="MFS_dom"/>
</dbReference>
<feature type="transmembrane region" description="Helical" evidence="9">
    <location>
        <begin position="44"/>
        <end position="65"/>
    </location>
</feature>
<evidence type="ECO:0000259" key="10">
    <source>
        <dbReference type="PROSITE" id="PS50850"/>
    </source>
</evidence>
<dbReference type="InterPro" id="IPR005829">
    <property type="entry name" value="Sugar_transporter_CS"/>
</dbReference>
<dbReference type="PRINTS" id="PR01035">
    <property type="entry name" value="TCRTETA"/>
</dbReference>
<gene>
    <name evidence="11" type="ORF">GCM10007939_25170</name>
</gene>
<dbReference type="EMBL" id="BSNN01000008">
    <property type="protein sequence ID" value="GLQ36233.1"/>
    <property type="molecule type" value="Genomic_DNA"/>
</dbReference>
<keyword evidence="12" id="KW-1185">Reference proteome</keyword>
<feature type="transmembrane region" description="Helical" evidence="9">
    <location>
        <begin position="203"/>
        <end position="231"/>
    </location>
</feature>
<keyword evidence="5 9" id="KW-0812">Transmembrane</keyword>
<evidence type="ECO:0000256" key="6">
    <source>
        <dbReference type="ARBA" id="ARBA00022989"/>
    </source>
</evidence>
<sequence length="426" mass="45318">MNKRLALIFVLLTLVIDAIGIGIIMPVTPDLIQELLGANLAAAALWGGALSASFAVMQFLFSPLIGGLSDRYGRKPVLLLSLFVVGIDYLIMGFTGSIWVLLIGRCIAGIASATQSTASAFIADISDPETKAQNFALVGAAFGIGFILGPVLGGLFAEISPRAPFFAAAALALANCAFGWLILSETVTDKIRRALSWRRINPLGALMNVSGLPSGAMMLGVVFLHNVAFFAYPSVWAYFTIERFDWSPKEVGFSLAAFGLTVAVAQAGLMRPLVARFGEWGVLMIGLVCSITAGVLISLATQGWMIYGLIFSMALSFLITPALQAIMSRLTPDDSQGELQGVLTSISALAVIISPLLMTFVFGYFSGPKAPFYMPGAPYLLAGIFDLIVLIVVYSIWRQRRRGATNAPETVPAAVTPPLPKSDQLP</sequence>
<evidence type="ECO:0000256" key="4">
    <source>
        <dbReference type="ARBA" id="ARBA00022448"/>
    </source>
</evidence>
<dbReference type="PANTHER" id="PTHR23504:SF15">
    <property type="entry name" value="MAJOR FACILITATOR SUPERFAMILY (MFS) PROFILE DOMAIN-CONTAINING PROTEIN"/>
    <property type="match status" value="1"/>
</dbReference>
<feature type="transmembrane region" description="Helical" evidence="9">
    <location>
        <begin position="77"/>
        <end position="96"/>
    </location>
</feature>
<comment type="function">
    <text evidence="1">Resistance to tetracycline by an active tetracycline efflux. This is an energy-dependent process that decreases the accumulation of the antibiotic in whole cells. This protein functions as a metal-tetracycline/H(+) antiporter.</text>
</comment>
<dbReference type="InterPro" id="IPR036259">
    <property type="entry name" value="MFS_trans_sf"/>
</dbReference>
<evidence type="ECO:0000256" key="5">
    <source>
        <dbReference type="ARBA" id="ARBA00022692"/>
    </source>
</evidence>
<reference evidence="12" key="1">
    <citation type="journal article" date="2019" name="Int. J. Syst. Evol. Microbiol.">
        <title>The Global Catalogue of Microorganisms (GCM) 10K type strain sequencing project: providing services to taxonomists for standard genome sequencing and annotation.</title>
        <authorList>
            <consortium name="The Broad Institute Genomics Platform"/>
            <consortium name="The Broad Institute Genome Sequencing Center for Infectious Disease"/>
            <person name="Wu L."/>
            <person name="Ma J."/>
        </authorList>
    </citation>
    <scope>NUCLEOTIDE SEQUENCE [LARGE SCALE GENOMIC DNA]</scope>
    <source>
        <strain evidence="12">NBRC 110140</strain>
    </source>
</reference>
<dbReference type="Gene3D" id="1.20.1250.20">
    <property type="entry name" value="MFS general substrate transporter like domains"/>
    <property type="match status" value="1"/>
</dbReference>
<dbReference type="CDD" id="cd17388">
    <property type="entry name" value="MFS_TetA"/>
    <property type="match status" value="1"/>
</dbReference>
<feature type="transmembrane region" description="Helical" evidence="9">
    <location>
        <begin position="281"/>
        <end position="300"/>
    </location>
</feature>
<protein>
    <submittedName>
        <fullName evidence="11">Tetracycline resistance MFS efflux pump</fullName>
    </submittedName>
</protein>
<evidence type="ECO:0000256" key="1">
    <source>
        <dbReference type="ARBA" id="ARBA00003279"/>
    </source>
</evidence>
<comment type="subcellular location">
    <subcellularLocation>
        <location evidence="2">Membrane</location>
        <topology evidence="2">Multi-pass membrane protein</topology>
    </subcellularLocation>
</comment>
<evidence type="ECO:0000256" key="2">
    <source>
        <dbReference type="ARBA" id="ARBA00004141"/>
    </source>
</evidence>
<dbReference type="Pfam" id="PF07690">
    <property type="entry name" value="MFS_1"/>
    <property type="match status" value="2"/>
</dbReference>
<dbReference type="InterPro" id="IPR001958">
    <property type="entry name" value="Tet-R_TetA/multi-R_MdtG-like"/>
</dbReference>
<accession>A0ABQ5VXS5</accession>
<dbReference type="SUPFAM" id="SSF103473">
    <property type="entry name" value="MFS general substrate transporter"/>
    <property type="match status" value="1"/>
</dbReference>
<dbReference type="PROSITE" id="PS50850">
    <property type="entry name" value="MFS"/>
    <property type="match status" value="1"/>
</dbReference>
<evidence type="ECO:0000256" key="3">
    <source>
        <dbReference type="ARBA" id="ARBA00007520"/>
    </source>
</evidence>
<proteinExistence type="inferred from homology"/>
<keyword evidence="7 9" id="KW-0472">Membrane</keyword>
<organism evidence="11 12">
    <name type="scientific">Amylibacter marinus</name>
    <dbReference type="NCBI Taxonomy" id="1475483"/>
    <lineage>
        <taxon>Bacteria</taxon>
        <taxon>Pseudomonadati</taxon>
        <taxon>Pseudomonadota</taxon>
        <taxon>Alphaproteobacteria</taxon>
        <taxon>Rhodobacterales</taxon>
        <taxon>Paracoccaceae</taxon>
        <taxon>Amylibacter</taxon>
    </lineage>
</organism>
<comment type="similarity">
    <text evidence="3">Belongs to the major facilitator superfamily. TCR/Tet family.</text>
</comment>
<comment type="caution">
    <text evidence="11">The sequence shown here is derived from an EMBL/GenBank/DDBJ whole genome shotgun (WGS) entry which is preliminary data.</text>
</comment>
<keyword evidence="4" id="KW-0813">Transport</keyword>
<feature type="transmembrane region" description="Helical" evidence="9">
    <location>
        <begin position="339"/>
        <end position="365"/>
    </location>
</feature>
<dbReference type="PROSITE" id="PS00216">
    <property type="entry name" value="SUGAR_TRANSPORT_1"/>
    <property type="match status" value="1"/>
</dbReference>
<evidence type="ECO:0000256" key="8">
    <source>
        <dbReference type="SAM" id="MobiDB-lite"/>
    </source>
</evidence>
<evidence type="ECO:0000256" key="9">
    <source>
        <dbReference type="SAM" id="Phobius"/>
    </source>
</evidence>
<feature type="transmembrane region" description="Helical" evidence="9">
    <location>
        <begin position="163"/>
        <end position="183"/>
    </location>
</feature>
<evidence type="ECO:0000256" key="7">
    <source>
        <dbReference type="ARBA" id="ARBA00023136"/>
    </source>
</evidence>
<feature type="transmembrane region" description="Helical" evidence="9">
    <location>
        <begin position="135"/>
        <end position="157"/>
    </location>
</feature>
<keyword evidence="6 9" id="KW-1133">Transmembrane helix</keyword>
<dbReference type="Proteomes" id="UP001156694">
    <property type="component" value="Unassembled WGS sequence"/>
</dbReference>